<keyword evidence="2" id="KW-1185">Reference proteome</keyword>
<protein>
    <recommendedName>
        <fullName evidence="3">Right handed beta helix region</fullName>
    </recommendedName>
</protein>
<evidence type="ECO:0008006" key="3">
    <source>
        <dbReference type="Google" id="ProtNLM"/>
    </source>
</evidence>
<reference evidence="2" key="1">
    <citation type="submission" date="2016-11" db="EMBL/GenBank/DDBJ databases">
        <authorList>
            <person name="Varghese N."/>
            <person name="Submissions S."/>
        </authorList>
    </citation>
    <scope>NUCLEOTIDE SEQUENCE [LARGE SCALE GENOMIC DNA]</scope>
    <source>
        <strain evidence="2">DSM 17539</strain>
    </source>
</reference>
<dbReference type="OrthoDB" id="9805017at2"/>
<gene>
    <name evidence="1" type="ORF">SAMN03080594_102264</name>
</gene>
<sequence length="105" mass="11868">MFNNIIVDTNNGIFIGNNELHRPGADFKVLNNTIIYAAIHGIRMNHKSSLNNEFVNNIIGLTQQRRIYYVDKHIAENTFEITNLAVESLEEVIIDGTPITYPGIP</sequence>
<dbReference type="AlphaFoldDB" id="A0A1M4Y079"/>
<name>A0A1M4Y079_9FLAO</name>
<evidence type="ECO:0000313" key="2">
    <source>
        <dbReference type="Proteomes" id="UP000184406"/>
    </source>
</evidence>
<dbReference type="RefSeq" id="WP_072861112.1">
    <property type="nucleotide sequence ID" value="NZ_FQUX01000002.1"/>
</dbReference>
<evidence type="ECO:0000313" key="1">
    <source>
        <dbReference type="EMBL" id="SHE99080.1"/>
    </source>
</evidence>
<dbReference type="Proteomes" id="UP000184406">
    <property type="component" value="Unassembled WGS sequence"/>
</dbReference>
<accession>A0A1M4Y079</accession>
<organism evidence="1 2">
    <name type="scientific">Arenibacter palladensis</name>
    <dbReference type="NCBI Taxonomy" id="237373"/>
    <lineage>
        <taxon>Bacteria</taxon>
        <taxon>Pseudomonadati</taxon>
        <taxon>Bacteroidota</taxon>
        <taxon>Flavobacteriia</taxon>
        <taxon>Flavobacteriales</taxon>
        <taxon>Flavobacteriaceae</taxon>
        <taxon>Arenibacter</taxon>
    </lineage>
</organism>
<proteinExistence type="predicted"/>
<dbReference type="EMBL" id="FQUX01000002">
    <property type="protein sequence ID" value="SHE99080.1"/>
    <property type="molecule type" value="Genomic_DNA"/>
</dbReference>